<dbReference type="RefSeq" id="XP_014240114.1">
    <property type="nucleotide sequence ID" value="XM_014384628.1"/>
</dbReference>
<sequence>MGVTDWKLMTFAGNENFRKACEKEADSRYYWVEKWGWITKEIIDVNTKMLELKAERANRRESLELKRENEESSEEIIVLQDPCPFPDTTNHEYGWLHQYKDWNLEKFGPFPLMPLKARTSFTKEEIDDMIELKKKERRNKRRNLMKHN</sequence>
<dbReference type="Pfam" id="PF14945">
    <property type="entry name" value="LLC1"/>
    <property type="match status" value="1"/>
</dbReference>
<dbReference type="Proteomes" id="UP000494040">
    <property type="component" value="Unassembled WGS sequence"/>
</dbReference>
<dbReference type="EnsemblMetazoa" id="XM_014384628.1">
    <property type="protein sequence ID" value="XP_014240114.1"/>
    <property type="gene ID" value="LOC106661328"/>
</dbReference>
<accession>A0A8I6R6W8</accession>
<proteinExistence type="predicted"/>
<name>A0A8I6R6W8_CIMLE</name>
<evidence type="ECO:0000313" key="1">
    <source>
        <dbReference type="EnsemblMetazoa" id="XP_014240114.1"/>
    </source>
</evidence>
<reference evidence="1" key="1">
    <citation type="submission" date="2022-01" db="UniProtKB">
        <authorList>
            <consortium name="EnsemblMetazoa"/>
        </authorList>
    </citation>
    <scope>IDENTIFICATION</scope>
</reference>
<keyword evidence="2" id="KW-1185">Reference proteome</keyword>
<dbReference type="KEGG" id="clec:106661328"/>
<dbReference type="GeneID" id="106661328"/>
<organism evidence="1 2">
    <name type="scientific">Cimex lectularius</name>
    <name type="common">Bed bug</name>
    <name type="synonym">Acanthia lectularia</name>
    <dbReference type="NCBI Taxonomy" id="79782"/>
    <lineage>
        <taxon>Eukaryota</taxon>
        <taxon>Metazoa</taxon>
        <taxon>Ecdysozoa</taxon>
        <taxon>Arthropoda</taxon>
        <taxon>Hexapoda</taxon>
        <taxon>Insecta</taxon>
        <taxon>Pterygota</taxon>
        <taxon>Neoptera</taxon>
        <taxon>Paraneoptera</taxon>
        <taxon>Hemiptera</taxon>
        <taxon>Heteroptera</taxon>
        <taxon>Panheteroptera</taxon>
        <taxon>Cimicomorpha</taxon>
        <taxon>Cimicidae</taxon>
        <taxon>Cimex</taxon>
    </lineage>
</organism>
<evidence type="ECO:0000313" key="2">
    <source>
        <dbReference type="Proteomes" id="UP000494040"/>
    </source>
</evidence>
<dbReference type="InterPro" id="IPR020339">
    <property type="entry name" value="C20orf85-like"/>
</dbReference>
<dbReference type="OrthoDB" id="10031946at2759"/>
<protein>
    <submittedName>
        <fullName evidence="1">Uncharacterized protein</fullName>
    </submittedName>
</protein>
<dbReference type="AlphaFoldDB" id="A0A8I6R6W8"/>